<evidence type="ECO:0000313" key="4">
    <source>
        <dbReference type="Proteomes" id="UP000540519"/>
    </source>
</evidence>
<keyword evidence="3" id="KW-0032">Aminotransferase</keyword>
<evidence type="ECO:0000256" key="1">
    <source>
        <dbReference type="ARBA" id="ARBA00022898"/>
    </source>
</evidence>
<organism evidence="3 4">
    <name type="scientific">Zobellia amurskyensis</name>
    <dbReference type="NCBI Taxonomy" id="248905"/>
    <lineage>
        <taxon>Bacteria</taxon>
        <taxon>Pseudomonadati</taxon>
        <taxon>Bacteroidota</taxon>
        <taxon>Flavobacteriia</taxon>
        <taxon>Flavobacteriales</taxon>
        <taxon>Flavobacteriaceae</taxon>
        <taxon>Zobellia</taxon>
    </lineage>
</organism>
<dbReference type="InterPro" id="IPR015421">
    <property type="entry name" value="PyrdxlP-dep_Trfase_major"/>
</dbReference>
<name>A0A7X3D1L6_9FLAO</name>
<dbReference type="AlphaFoldDB" id="A0A7X3D1L6"/>
<dbReference type="Proteomes" id="UP000540519">
    <property type="component" value="Unassembled WGS sequence"/>
</dbReference>
<evidence type="ECO:0000313" key="3">
    <source>
        <dbReference type="EMBL" id="MUH36319.1"/>
    </source>
</evidence>
<dbReference type="PANTHER" id="PTHR43586:SF15">
    <property type="entry name" value="BLR3095 PROTEIN"/>
    <property type="match status" value="1"/>
</dbReference>
<dbReference type="EMBL" id="RCNR01000017">
    <property type="protein sequence ID" value="MUH36319.1"/>
    <property type="molecule type" value="Genomic_DNA"/>
</dbReference>
<dbReference type="Gene3D" id="3.40.640.10">
    <property type="entry name" value="Type I PLP-dependent aspartate aminotransferase-like (Major domain)"/>
    <property type="match status" value="1"/>
</dbReference>
<keyword evidence="4" id="KW-1185">Reference proteome</keyword>
<dbReference type="InterPro" id="IPR000192">
    <property type="entry name" value="Aminotrans_V_dom"/>
</dbReference>
<sequence>MKNTRKHFPVLSQYIYANTASSGLLNDDLMEWRQEHDLDYLIGGSNFRNKVAAKLVSETRETVANFFGAKKENTALVQNFTLGLNMLLEGLGESHKVLLVKDDYPSVNWPFEYRGFNVSYVELNENLETAIVEKLKKEDISVLALSLVQWTNGYKISMKFLSEIKLKFPNLKIIADGTQFCGTSNFDFESSPLDVLGASAYKWLLSGYGNGFMLFKDGVEEMFTVRTIGYNASGHNLDARDRIPFANRFEPGHLDTLNFGSLKFSLEYLNTLGKGAIENQLKLLSKKAQGEFGELGLLPKSIVGREDHSTIFNIQGDNALFQQLTEKGVICSQRGEGIRFSFHFYNNEEDVNEVVKILKTVI</sequence>
<accession>A0A7X3D1L6</accession>
<keyword evidence="1" id="KW-0663">Pyridoxal phosphate</keyword>
<reference evidence="3 4" key="1">
    <citation type="journal article" date="2019" name="Mar. Drugs">
        <title>Comparative Genomics and CAZyme Genome Repertoires of Marine Zobellia amurskyensis KMM 3526(T) and Zobellia laminariae KMM 3676(T).</title>
        <authorList>
            <person name="Chernysheva N."/>
            <person name="Bystritskaya E."/>
            <person name="Stenkova A."/>
            <person name="Golovkin I."/>
            <person name="Nedashkovskaya O."/>
            <person name="Isaeva M."/>
        </authorList>
    </citation>
    <scope>NUCLEOTIDE SEQUENCE [LARGE SCALE GENOMIC DNA]</scope>
    <source>
        <strain evidence="3 4">KMM 3526</strain>
    </source>
</reference>
<dbReference type="Pfam" id="PF00266">
    <property type="entry name" value="Aminotran_5"/>
    <property type="match status" value="1"/>
</dbReference>
<dbReference type="SUPFAM" id="SSF53383">
    <property type="entry name" value="PLP-dependent transferases"/>
    <property type="match status" value="1"/>
</dbReference>
<dbReference type="GO" id="GO:0008483">
    <property type="term" value="F:transaminase activity"/>
    <property type="evidence" value="ECO:0007669"/>
    <property type="project" value="UniProtKB-KW"/>
</dbReference>
<keyword evidence="3" id="KW-0808">Transferase</keyword>
<dbReference type="Gene3D" id="3.90.1150.10">
    <property type="entry name" value="Aspartate Aminotransferase, domain 1"/>
    <property type="match status" value="1"/>
</dbReference>
<dbReference type="OrthoDB" id="513408at2"/>
<proteinExistence type="predicted"/>
<dbReference type="InterPro" id="IPR015422">
    <property type="entry name" value="PyrdxlP-dep_Trfase_small"/>
</dbReference>
<comment type="caution">
    <text evidence="3">The sequence shown here is derived from an EMBL/GenBank/DDBJ whole genome shotgun (WGS) entry which is preliminary data.</text>
</comment>
<evidence type="ECO:0000259" key="2">
    <source>
        <dbReference type="Pfam" id="PF00266"/>
    </source>
</evidence>
<dbReference type="PANTHER" id="PTHR43586">
    <property type="entry name" value="CYSTEINE DESULFURASE"/>
    <property type="match status" value="1"/>
</dbReference>
<dbReference type="RefSeq" id="WP_155599926.1">
    <property type="nucleotide sequence ID" value="NZ_RCNR01000017.1"/>
</dbReference>
<feature type="domain" description="Aminotransferase class V" evidence="2">
    <location>
        <begin position="49"/>
        <end position="353"/>
    </location>
</feature>
<gene>
    <name evidence="3" type="ORF">D9O36_10750</name>
</gene>
<protein>
    <submittedName>
        <fullName evidence="3">Aminotransferase class V-fold PLP-dependent enzyme</fullName>
    </submittedName>
</protein>
<dbReference type="InterPro" id="IPR015424">
    <property type="entry name" value="PyrdxlP-dep_Trfase"/>
</dbReference>